<dbReference type="InterPro" id="IPR013324">
    <property type="entry name" value="RNA_pol_sigma_r3/r4-like"/>
</dbReference>
<comment type="similarity">
    <text evidence="1">Belongs to the sigma-70 factor family. ECF subfamily.</text>
</comment>
<name>A0ABP8FBW5_9BACT</name>
<feature type="domain" description="RNA polymerase sigma factor 70 region 4 type 2" evidence="5">
    <location>
        <begin position="127"/>
        <end position="177"/>
    </location>
</feature>
<keyword evidence="2" id="KW-0805">Transcription regulation</keyword>
<keyword evidence="7" id="KW-1185">Reference proteome</keyword>
<dbReference type="Gene3D" id="1.10.1740.10">
    <property type="match status" value="1"/>
</dbReference>
<dbReference type="NCBIfam" id="TIGR02937">
    <property type="entry name" value="sigma70-ECF"/>
    <property type="match status" value="1"/>
</dbReference>
<keyword evidence="4" id="KW-0804">Transcription</keyword>
<dbReference type="CDD" id="cd06171">
    <property type="entry name" value="Sigma70_r4"/>
    <property type="match status" value="1"/>
</dbReference>
<dbReference type="EMBL" id="BAABFN010000001">
    <property type="protein sequence ID" value="GAA4299869.1"/>
    <property type="molecule type" value="Genomic_DNA"/>
</dbReference>
<gene>
    <name evidence="6" type="ORF">GCM10023143_00440</name>
</gene>
<dbReference type="InterPro" id="IPR039425">
    <property type="entry name" value="RNA_pol_sigma-70-like"/>
</dbReference>
<keyword evidence="3" id="KW-0731">Sigma factor</keyword>
<evidence type="ECO:0000259" key="5">
    <source>
        <dbReference type="Pfam" id="PF08281"/>
    </source>
</evidence>
<dbReference type="InterPro" id="IPR013325">
    <property type="entry name" value="RNA_pol_sigma_r2"/>
</dbReference>
<dbReference type="Gene3D" id="1.10.10.10">
    <property type="entry name" value="Winged helix-like DNA-binding domain superfamily/Winged helix DNA-binding domain"/>
    <property type="match status" value="1"/>
</dbReference>
<dbReference type="SUPFAM" id="SSF88659">
    <property type="entry name" value="Sigma3 and sigma4 domains of RNA polymerase sigma factors"/>
    <property type="match status" value="1"/>
</dbReference>
<dbReference type="SUPFAM" id="SSF88946">
    <property type="entry name" value="Sigma2 domain of RNA polymerase sigma factors"/>
    <property type="match status" value="1"/>
</dbReference>
<evidence type="ECO:0000313" key="6">
    <source>
        <dbReference type="EMBL" id="GAA4299869.1"/>
    </source>
</evidence>
<accession>A0ABP8FBW5</accession>
<dbReference type="RefSeq" id="WP_344973463.1">
    <property type="nucleotide sequence ID" value="NZ_BAABFN010000001.1"/>
</dbReference>
<dbReference type="InterPro" id="IPR036388">
    <property type="entry name" value="WH-like_DNA-bd_sf"/>
</dbReference>
<proteinExistence type="inferred from homology"/>
<dbReference type="InterPro" id="IPR014284">
    <property type="entry name" value="RNA_pol_sigma-70_dom"/>
</dbReference>
<sequence>MSPVIKNNAIPDGELLLRLAGNDAEAFTVIYNRYWETLYRSAFRVLKDHDACLDIVHEIYTWLWAHRRELQIAHLRAYLLSAVKFKVVNHIRAGRIRESFFGEAAQLLPPETADAGNNLAAKELDTAVRQCISRLPERCRTVYDLSRNEHLSHREISAKMGISVKTVENQITIALRRIRESLGSLLLFLLVLCGR</sequence>
<protein>
    <submittedName>
        <fullName evidence="6">RNA polymerase sigma-70 factor</fullName>
    </submittedName>
</protein>
<reference evidence="7" key="1">
    <citation type="journal article" date="2019" name="Int. J. Syst. Evol. Microbiol.">
        <title>The Global Catalogue of Microorganisms (GCM) 10K type strain sequencing project: providing services to taxonomists for standard genome sequencing and annotation.</title>
        <authorList>
            <consortium name="The Broad Institute Genomics Platform"/>
            <consortium name="The Broad Institute Genome Sequencing Center for Infectious Disease"/>
            <person name="Wu L."/>
            <person name="Ma J."/>
        </authorList>
    </citation>
    <scope>NUCLEOTIDE SEQUENCE [LARGE SCALE GENOMIC DNA]</scope>
    <source>
        <strain evidence="7">JCM 17664</strain>
    </source>
</reference>
<dbReference type="Pfam" id="PF08281">
    <property type="entry name" value="Sigma70_r4_2"/>
    <property type="match status" value="1"/>
</dbReference>
<evidence type="ECO:0000256" key="3">
    <source>
        <dbReference type="ARBA" id="ARBA00023082"/>
    </source>
</evidence>
<dbReference type="PANTHER" id="PTHR43133:SF46">
    <property type="entry name" value="RNA POLYMERASE SIGMA-70 FACTOR ECF SUBFAMILY"/>
    <property type="match status" value="1"/>
</dbReference>
<comment type="caution">
    <text evidence="6">The sequence shown here is derived from an EMBL/GenBank/DDBJ whole genome shotgun (WGS) entry which is preliminary data.</text>
</comment>
<evidence type="ECO:0000256" key="4">
    <source>
        <dbReference type="ARBA" id="ARBA00023163"/>
    </source>
</evidence>
<organism evidence="6 7">
    <name type="scientific">Compostibacter hankyongensis</name>
    <dbReference type="NCBI Taxonomy" id="1007089"/>
    <lineage>
        <taxon>Bacteria</taxon>
        <taxon>Pseudomonadati</taxon>
        <taxon>Bacteroidota</taxon>
        <taxon>Chitinophagia</taxon>
        <taxon>Chitinophagales</taxon>
        <taxon>Chitinophagaceae</taxon>
        <taxon>Compostibacter</taxon>
    </lineage>
</organism>
<dbReference type="InterPro" id="IPR014327">
    <property type="entry name" value="RNA_pol_sigma70_bacteroid"/>
</dbReference>
<dbReference type="PANTHER" id="PTHR43133">
    <property type="entry name" value="RNA POLYMERASE ECF-TYPE SIGMA FACTO"/>
    <property type="match status" value="1"/>
</dbReference>
<evidence type="ECO:0000256" key="1">
    <source>
        <dbReference type="ARBA" id="ARBA00010641"/>
    </source>
</evidence>
<dbReference type="Proteomes" id="UP001501207">
    <property type="component" value="Unassembled WGS sequence"/>
</dbReference>
<dbReference type="NCBIfam" id="TIGR02985">
    <property type="entry name" value="Sig70_bacteroi1"/>
    <property type="match status" value="1"/>
</dbReference>
<evidence type="ECO:0000313" key="7">
    <source>
        <dbReference type="Proteomes" id="UP001501207"/>
    </source>
</evidence>
<evidence type="ECO:0000256" key="2">
    <source>
        <dbReference type="ARBA" id="ARBA00023015"/>
    </source>
</evidence>
<dbReference type="InterPro" id="IPR013249">
    <property type="entry name" value="RNA_pol_sigma70_r4_t2"/>
</dbReference>